<keyword evidence="2" id="KW-0812">Transmembrane</keyword>
<keyword evidence="2" id="KW-0472">Membrane</keyword>
<comment type="caution">
    <text evidence="3">The sequence shown here is derived from an EMBL/GenBank/DDBJ whole genome shotgun (WGS) entry which is preliminary data.</text>
</comment>
<proteinExistence type="predicted"/>
<protein>
    <submittedName>
        <fullName evidence="3">Uncharacterized protein</fullName>
    </submittedName>
</protein>
<accession>A0ABQ8JFA7</accession>
<feature type="transmembrane region" description="Helical" evidence="2">
    <location>
        <begin position="458"/>
        <end position="479"/>
    </location>
</feature>
<feature type="region of interest" description="Disordered" evidence="1">
    <location>
        <begin position="875"/>
        <end position="910"/>
    </location>
</feature>
<feature type="compositionally biased region" description="Basic and acidic residues" evidence="1">
    <location>
        <begin position="882"/>
        <end position="900"/>
    </location>
</feature>
<gene>
    <name evidence="3" type="ORF">DERP_013759</name>
</gene>
<evidence type="ECO:0000313" key="3">
    <source>
        <dbReference type="EMBL" id="KAH9421310.1"/>
    </source>
</evidence>
<keyword evidence="2" id="KW-1133">Transmembrane helix</keyword>
<feature type="transmembrane region" description="Helical" evidence="2">
    <location>
        <begin position="1055"/>
        <end position="1079"/>
    </location>
</feature>
<sequence length="1233" mass="143076">MWMVNGEKSFILRGIEDRTEWDMVRYPYKSVYGLPKSLQCSDTIQHQFNECEKSSHRKWKVTIDEYFYETKQFCCFVWHAMACEIEKAAKCNQNYSQQIETNTRQLFTSVCDKISSSQRSWNCFWTEDMIIIAGVVATVITILLIAVGAYFGCRQYRAKAKLKIAEQMNIPLKTTKGKLTTADIGPPTDLRKFQSMEIPTTTADSIDKPIQNVKKQGTVAKWFSNIFSTSKKPKLTTADIGPPTDLRRIPATAIDDSIDKPVELSEWNPQTPEKIDVQHVQSIPRRTTRRPDPRLSFKDNKRLFLHLLLMMMIVVSMNNVWMVNGDKSFIIIHDSSDHNNDNNENQMEWDTIRYPYKTVYGIPKSLNCVQSIQQRFYQCEKTSHYEWKIMIDEYFTETKKFCCFIWNTMDCEIPIIAGCNQEYSQKLQTNTKETFEKICNEIDYGPNSLSCWFTEARITAIAIIITTVITFLILVCTFIQLSRAQKAKEAILKKAKAILLSFIDNHWPYLLMIGVIIILNDVWMANGDKSFIMRGIEDQTEWDMVRYPYKSVYGLPKSLQCSDTIQHQFNECEKSSHRKWKVTIDEYFYETKQFCCFVWDAMACEIEIAAKCNRNYSQQIETNTRQLFTSVCDKIRSSQRSWNCFWTEDMIIIAGVVATVITVLLVVVGAYIGCRQYRANAKLKKQAEIDKKIKLATDNVQSPKKIDNVLQRSDVEMKDINQENFYETKRFCCFVWQAMDCEIETAAKCNQNYSQQIETNTRQLYTSVCDKISSTQQSWKCWWTDEKIIIAGVVATLITVALIAYGAFLGCRKYRAKKIELASSSKIIAFEDLEWYPEPSYIEIKVEPLQSSKPIKNVEKQGKFKKWFGNIFTSSSSSSKPNKNEKLTTKDIGQSKDSRRISSTTTTNVDHIDDKPIELSEWNPQTPKKIQVRHVGDPNMNNQTELDTVRFQYKSVYGLPKSLQCNESVYHQFNECEKSSQDEWKVTIDEYFYETKQFCCFVWKAMACEIEKAAKCNQNYSQQIETNTRQLFTSVCDKISSTQNSWNCWWTEEKLITAAMVIGIIILFVSIVVGVILGCRKYRAKLPSKLRTIPIEDWGWYPSPSLVDIRVEPLQSNKPIKNVEKQGKFKKWFGKIFPSSSSFKPNKNKKLTTKDIGQPKDLRRISSTTTTNADHIDDKPIELSEWNPQTPSEKIRQVRHVGDPSDYGIPKNDWNFHINFTIAKLFFFIFCVF</sequence>
<feature type="transmembrane region" description="Helical" evidence="2">
    <location>
        <begin position="650"/>
        <end position="674"/>
    </location>
</feature>
<dbReference type="Proteomes" id="UP000887458">
    <property type="component" value="Unassembled WGS sequence"/>
</dbReference>
<evidence type="ECO:0000256" key="1">
    <source>
        <dbReference type="SAM" id="MobiDB-lite"/>
    </source>
</evidence>
<keyword evidence="4" id="KW-1185">Reference proteome</keyword>
<dbReference type="EMBL" id="NJHN03000043">
    <property type="protein sequence ID" value="KAH9421310.1"/>
    <property type="molecule type" value="Genomic_DNA"/>
</dbReference>
<evidence type="ECO:0000256" key="2">
    <source>
        <dbReference type="SAM" id="Phobius"/>
    </source>
</evidence>
<feature type="transmembrane region" description="Helical" evidence="2">
    <location>
        <begin position="788"/>
        <end position="808"/>
    </location>
</feature>
<name>A0ABQ8JFA7_DERPT</name>
<evidence type="ECO:0000313" key="4">
    <source>
        <dbReference type="Proteomes" id="UP000887458"/>
    </source>
</evidence>
<reference evidence="3 4" key="2">
    <citation type="journal article" date="2022" name="Mol. Biol. Evol.">
        <title>Comparative Genomics Reveals Insights into the Divergent Evolution of Astigmatic Mites and Household Pest Adaptations.</title>
        <authorList>
            <person name="Xiong Q."/>
            <person name="Wan A.T."/>
            <person name="Liu X."/>
            <person name="Fung C.S."/>
            <person name="Xiao X."/>
            <person name="Malainual N."/>
            <person name="Hou J."/>
            <person name="Wang L."/>
            <person name="Wang M."/>
            <person name="Yang K.Y."/>
            <person name="Cui Y."/>
            <person name="Leung E.L."/>
            <person name="Nong W."/>
            <person name="Shin S.K."/>
            <person name="Au S.W."/>
            <person name="Jeong K.Y."/>
            <person name="Chew F.T."/>
            <person name="Hui J.H."/>
            <person name="Leung T.F."/>
            <person name="Tungtrongchitr A."/>
            <person name="Zhong N."/>
            <person name="Liu Z."/>
            <person name="Tsui S.K."/>
        </authorList>
    </citation>
    <scope>NUCLEOTIDE SEQUENCE [LARGE SCALE GENOMIC DNA]</scope>
    <source>
        <strain evidence="3">Derp</strain>
    </source>
</reference>
<feature type="transmembrane region" description="Helical" evidence="2">
    <location>
        <begin position="499"/>
        <end position="519"/>
    </location>
</feature>
<organism evidence="3 4">
    <name type="scientific">Dermatophagoides pteronyssinus</name>
    <name type="common">European house dust mite</name>
    <dbReference type="NCBI Taxonomy" id="6956"/>
    <lineage>
        <taxon>Eukaryota</taxon>
        <taxon>Metazoa</taxon>
        <taxon>Ecdysozoa</taxon>
        <taxon>Arthropoda</taxon>
        <taxon>Chelicerata</taxon>
        <taxon>Arachnida</taxon>
        <taxon>Acari</taxon>
        <taxon>Acariformes</taxon>
        <taxon>Sarcoptiformes</taxon>
        <taxon>Astigmata</taxon>
        <taxon>Psoroptidia</taxon>
        <taxon>Analgoidea</taxon>
        <taxon>Pyroglyphidae</taxon>
        <taxon>Dermatophagoidinae</taxon>
        <taxon>Dermatophagoides</taxon>
    </lineage>
</organism>
<feature type="transmembrane region" description="Helical" evidence="2">
    <location>
        <begin position="303"/>
        <end position="323"/>
    </location>
</feature>
<reference evidence="3 4" key="1">
    <citation type="journal article" date="2018" name="J. Allergy Clin. Immunol.">
        <title>High-quality assembly of Dermatophagoides pteronyssinus genome and transcriptome reveals a wide range of novel allergens.</title>
        <authorList>
            <person name="Liu X.Y."/>
            <person name="Yang K.Y."/>
            <person name="Wang M.Q."/>
            <person name="Kwok J.S."/>
            <person name="Zeng X."/>
            <person name="Yang Z."/>
            <person name="Xiao X.J."/>
            <person name="Lau C.P."/>
            <person name="Li Y."/>
            <person name="Huang Z.M."/>
            <person name="Ba J.G."/>
            <person name="Yim A.K."/>
            <person name="Ouyang C.Y."/>
            <person name="Ngai S.M."/>
            <person name="Chan T.F."/>
            <person name="Leung E.L."/>
            <person name="Liu L."/>
            <person name="Liu Z.G."/>
            <person name="Tsui S.K."/>
        </authorList>
    </citation>
    <scope>NUCLEOTIDE SEQUENCE [LARGE SCALE GENOMIC DNA]</scope>
    <source>
        <strain evidence="3">Derp</strain>
    </source>
</reference>
<feature type="transmembrane region" description="Helical" evidence="2">
    <location>
        <begin position="129"/>
        <end position="153"/>
    </location>
</feature>